<organism evidence="1 2">
    <name type="scientific">Gossypium darwinii</name>
    <name type="common">Darwin's cotton</name>
    <name type="synonym">Gossypium barbadense var. darwinii</name>
    <dbReference type="NCBI Taxonomy" id="34276"/>
    <lineage>
        <taxon>Eukaryota</taxon>
        <taxon>Viridiplantae</taxon>
        <taxon>Streptophyta</taxon>
        <taxon>Embryophyta</taxon>
        <taxon>Tracheophyta</taxon>
        <taxon>Spermatophyta</taxon>
        <taxon>Magnoliopsida</taxon>
        <taxon>eudicotyledons</taxon>
        <taxon>Gunneridae</taxon>
        <taxon>Pentapetalae</taxon>
        <taxon>rosids</taxon>
        <taxon>malvids</taxon>
        <taxon>Malvales</taxon>
        <taxon>Malvaceae</taxon>
        <taxon>Malvoideae</taxon>
        <taxon>Gossypium</taxon>
    </lineage>
</organism>
<gene>
    <name evidence="1" type="ORF">ES288_A11G158100v1</name>
</gene>
<accession>A0A5D2ELT9</accession>
<protein>
    <recommendedName>
        <fullName evidence="3">J domain-containing protein</fullName>
    </recommendedName>
</protein>
<sequence>MEKDTSYYDILGVNVDASIPEIKKAYYLKDQQSRELSQDHISKRANKLRMKEEELKLKPIIAFDCE</sequence>
<dbReference type="InterPro" id="IPR036869">
    <property type="entry name" value="J_dom_sf"/>
</dbReference>
<dbReference type="SUPFAM" id="SSF46565">
    <property type="entry name" value="Chaperone J-domain"/>
    <property type="match status" value="1"/>
</dbReference>
<dbReference type="Proteomes" id="UP000323506">
    <property type="component" value="Chromosome A11"/>
</dbReference>
<evidence type="ECO:0000313" key="1">
    <source>
        <dbReference type="EMBL" id="TYG94049.1"/>
    </source>
</evidence>
<reference evidence="1 2" key="1">
    <citation type="submission" date="2019-06" db="EMBL/GenBank/DDBJ databases">
        <title>WGS assembly of Gossypium darwinii.</title>
        <authorList>
            <person name="Chen Z.J."/>
            <person name="Sreedasyam A."/>
            <person name="Ando A."/>
            <person name="Song Q."/>
            <person name="De L."/>
            <person name="Hulse-Kemp A."/>
            <person name="Ding M."/>
            <person name="Ye W."/>
            <person name="Kirkbride R."/>
            <person name="Jenkins J."/>
            <person name="Plott C."/>
            <person name="Lovell J."/>
            <person name="Lin Y.-M."/>
            <person name="Vaughn R."/>
            <person name="Liu B."/>
            <person name="Li W."/>
            <person name="Simpson S."/>
            <person name="Scheffler B."/>
            <person name="Saski C."/>
            <person name="Grover C."/>
            <person name="Hu G."/>
            <person name="Conover J."/>
            <person name="Carlson J."/>
            <person name="Shu S."/>
            <person name="Boston L."/>
            <person name="Williams M."/>
            <person name="Peterson D."/>
            <person name="Mcgee K."/>
            <person name="Jones D."/>
            <person name="Wendel J."/>
            <person name="Stelly D."/>
            <person name="Grimwood J."/>
            <person name="Schmutz J."/>
        </authorList>
    </citation>
    <scope>NUCLEOTIDE SEQUENCE [LARGE SCALE GENOMIC DNA]</scope>
    <source>
        <strain evidence="1">1808015.09</strain>
    </source>
</reference>
<evidence type="ECO:0000313" key="2">
    <source>
        <dbReference type="Proteomes" id="UP000323506"/>
    </source>
</evidence>
<evidence type="ECO:0008006" key="3">
    <source>
        <dbReference type="Google" id="ProtNLM"/>
    </source>
</evidence>
<dbReference type="Gene3D" id="1.10.287.110">
    <property type="entry name" value="DnaJ domain"/>
    <property type="match status" value="1"/>
</dbReference>
<name>A0A5D2ELT9_GOSDA</name>
<dbReference type="EMBL" id="CM017698">
    <property type="protein sequence ID" value="TYG94049.1"/>
    <property type="molecule type" value="Genomic_DNA"/>
</dbReference>
<proteinExistence type="predicted"/>
<keyword evidence="2" id="KW-1185">Reference proteome</keyword>
<dbReference type="AlphaFoldDB" id="A0A5D2ELT9"/>